<evidence type="ECO:0000256" key="1">
    <source>
        <dbReference type="SAM" id="MobiDB-lite"/>
    </source>
</evidence>
<feature type="non-terminal residue" evidence="2">
    <location>
        <position position="73"/>
    </location>
</feature>
<accession>A0A6J4UVV1</accession>
<name>A0A6J4UVV1_9BACT</name>
<dbReference type="AlphaFoldDB" id="A0A6J4UVV1"/>
<reference evidence="2" key="1">
    <citation type="submission" date="2020-02" db="EMBL/GenBank/DDBJ databases">
        <authorList>
            <person name="Meier V. D."/>
        </authorList>
    </citation>
    <scope>NUCLEOTIDE SEQUENCE</scope>
    <source>
        <strain evidence="2">AVDCRST_MAG33</strain>
    </source>
</reference>
<feature type="compositionally biased region" description="Basic and acidic residues" evidence="1">
    <location>
        <begin position="11"/>
        <end position="20"/>
    </location>
</feature>
<organism evidence="2">
    <name type="scientific">uncultured Thermomicrobiales bacterium</name>
    <dbReference type="NCBI Taxonomy" id="1645740"/>
    <lineage>
        <taxon>Bacteria</taxon>
        <taxon>Pseudomonadati</taxon>
        <taxon>Thermomicrobiota</taxon>
        <taxon>Thermomicrobia</taxon>
        <taxon>Thermomicrobiales</taxon>
        <taxon>environmental samples</taxon>
    </lineage>
</organism>
<proteinExistence type="predicted"/>
<feature type="non-terminal residue" evidence="2">
    <location>
        <position position="1"/>
    </location>
</feature>
<dbReference type="EMBL" id="CADCWK010000183">
    <property type="protein sequence ID" value="CAA9562019.1"/>
    <property type="molecule type" value="Genomic_DNA"/>
</dbReference>
<feature type="region of interest" description="Disordered" evidence="1">
    <location>
        <begin position="1"/>
        <end position="58"/>
    </location>
</feature>
<gene>
    <name evidence="2" type="ORF">AVDCRST_MAG33-1755</name>
</gene>
<protein>
    <submittedName>
        <fullName evidence="2">Uncharacterized protein</fullName>
    </submittedName>
</protein>
<sequence length="73" mass="8518">GQRGQRGGYHPVDRSDRGHPAPDQGIVVQRRLRRGQWLDQPDPAGRRASAVPVHDRDRRRLRPVRHLEFVRQL</sequence>
<evidence type="ECO:0000313" key="2">
    <source>
        <dbReference type="EMBL" id="CAA9562019.1"/>
    </source>
</evidence>